<organism evidence="1 2">
    <name type="scientific">Spirosoma telluris</name>
    <dbReference type="NCBI Taxonomy" id="2183553"/>
    <lineage>
        <taxon>Bacteria</taxon>
        <taxon>Pseudomonadati</taxon>
        <taxon>Bacteroidota</taxon>
        <taxon>Cytophagia</taxon>
        <taxon>Cytophagales</taxon>
        <taxon>Cytophagaceae</taxon>
        <taxon>Spirosoma</taxon>
    </lineage>
</organism>
<accession>A0A327NDN4</accession>
<dbReference type="Proteomes" id="UP000249016">
    <property type="component" value="Unassembled WGS sequence"/>
</dbReference>
<evidence type="ECO:0000313" key="2">
    <source>
        <dbReference type="Proteomes" id="UP000249016"/>
    </source>
</evidence>
<proteinExistence type="predicted"/>
<keyword evidence="2" id="KW-1185">Reference proteome</keyword>
<gene>
    <name evidence="1" type="ORF">HMF3257_01195</name>
</gene>
<reference evidence="1 2" key="1">
    <citation type="submission" date="2018-06" db="EMBL/GenBank/DDBJ databases">
        <title>Spirosoma sp. HMF3257 Genome sequencing and assembly.</title>
        <authorList>
            <person name="Kang H."/>
            <person name="Cha I."/>
            <person name="Kim H."/>
            <person name="Kang J."/>
            <person name="Joh K."/>
        </authorList>
    </citation>
    <scope>NUCLEOTIDE SEQUENCE [LARGE SCALE GENOMIC DNA]</scope>
    <source>
        <strain evidence="1 2">HMF3257</strain>
    </source>
</reference>
<sequence length="69" mass="7637">MDPEMKSVLTELIAQLETLRLKGNSLLGHVDDNHPDARQLTNATGFMMDAITSLQKIGFGLESEISYDD</sequence>
<protein>
    <submittedName>
        <fullName evidence="1">Uncharacterized protein</fullName>
    </submittedName>
</protein>
<evidence type="ECO:0000313" key="1">
    <source>
        <dbReference type="EMBL" id="RAI73390.1"/>
    </source>
</evidence>
<comment type="caution">
    <text evidence="1">The sequence shown here is derived from an EMBL/GenBank/DDBJ whole genome shotgun (WGS) entry which is preliminary data.</text>
</comment>
<name>A0A327NDN4_9BACT</name>
<dbReference type="AlphaFoldDB" id="A0A327NDN4"/>
<dbReference type="EMBL" id="QLII01000001">
    <property type="protein sequence ID" value="RAI73390.1"/>
    <property type="molecule type" value="Genomic_DNA"/>
</dbReference>